<dbReference type="EMBL" id="CP035807">
    <property type="protein sequence ID" value="QEN03396.1"/>
    <property type="molecule type" value="Genomic_DNA"/>
</dbReference>
<dbReference type="Gene3D" id="3.40.50.300">
    <property type="entry name" value="P-loop containing nucleotide triphosphate hydrolases"/>
    <property type="match status" value="1"/>
</dbReference>
<sequence length="105" mass="11983">MNSLDKITIKGFKSIRNLENFKLKNLNVFIGGNGAGKSNIINLFKLLRNIVNDDLGDYVRNNGGASDLLFNGLKVTNSIFIETYFGDYGYKFYFRPTLKKFTRNN</sequence>
<keyword evidence="3" id="KW-1185">Reference proteome</keyword>
<dbReference type="AlphaFoldDB" id="A0A5C1Q9C9"/>
<dbReference type="KEGG" id="sper:EW093_01310"/>
<accession>A0A5C1Q9C9</accession>
<dbReference type="Pfam" id="PF13175">
    <property type="entry name" value="AAA_15"/>
    <property type="match status" value="1"/>
</dbReference>
<dbReference type="OrthoDB" id="104167at2"/>
<organism evidence="2 3">
    <name type="scientific">Thiospirochaeta perfilievii</name>
    <dbReference type="NCBI Taxonomy" id="252967"/>
    <lineage>
        <taxon>Bacteria</taxon>
        <taxon>Pseudomonadati</taxon>
        <taxon>Spirochaetota</taxon>
        <taxon>Spirochaetia</taxon>
        <taxon>Spirochaetales</taxon>
        <taxon>Spirochaetaceae</taxon>
        <taxon>Thiospirochaeta</taxon>
    </lineage>
</organism>
<evidence type="ECO:0000313" key="2">
    <source>
        <dbReference type="EMBL" id="QEN03396.1"/>
    </source>
</evidence>
<gene>
    <name evidence="2" type="ORF">EW093_01310</name>
</gene>
<feature type="domain" description="Endonuclease GajA/Old nuclease/RecF-like AAA" evidence="1">
    <location>
        <begin position="4"/>
        <end position="49"/>
    </location>
</feature>
<reference evidence="2 3" key="2">
    <citation type="submission" date="2019-09" db="EMBL/GenBank/DDBJ databases">
        <title>Complete Genome Sequence and Methylome Analysis of free living Spirochaetas.</title>
        <authorList>
            <person name="Leshcheva N."/>
            <person name="Mikheeva N."/>
        </authorList>
    </citation>
    <scope>NUCLEOTIDE SEQUENCE [LARGE SCALE GENOMIC DNA]</scope>
    <source>
        <strain evidence="2 3">P</strain>
    </source>
</reference>
<dbReference type="InterPro" id="IPR027417">
    <property type="entry name" value="P-loop_NTPase"/>
</dbReference>
<dbReference type="SUPFAM" id="SSF52540">
    <property type="entry name" value="P-loop containing nucleoside triphosphate hydrolases"/>
    <property type="match status" value="1"/>
</dbReference>
<protein>
    <recommendedName>
        <fullName evidence="1">Endonuclease GajA/Old nuclease/RecF-like AAA domain-containing protein</fullName>
    </recommendedName>
</protein>
<dbReference type="InterPro" id="IPR041685">
    <property type="entry name" value="AAA_GajA/Old/RecF-like"/>
</dbReference>
<evidence type="ECO:0000313" key="3">
    <source>
        <dbReference type="Proteomes" id="UP000323824"/>
    </source>
</evidence>
<dbReference type="RefSeq" id="WP_149566655.1">
    <property type="nucleotide sequence ID" value="NZ_CP035807.1"/>
</dbReference>
<evidence type="ECO:0000259" key="1">
    <source>
        <dbReference type="Pfam" id="PF13175"/>
    </source>
</evidence>
<proteinExistence type="predicted"/>
<name>A0A5C1Q9C9_9SPIO</name>
<reference evidence="2 3" key="1">
    <citation type="submission" date="2019-02" db="EMBL/GenBank/DDBJ databases">
        <authorList>
            <person name="Fomenkov A."/>
            <person name="Dubinina G."/>
            <person name="Grabovich M."/>
            <person name="Vincze T."/>
            <person name="Roberts R.J."/>
        </authorList>
    </citation>
    <scope>NUCLEOTIDE SEQUENCE [LARGE SCALE GENOMIC DNA]</scope>
    <source>
        <strain evidence="2 3">P</strain>
    </source>
</reference>
<dbReference type="Proteomes" id="UP000323824">
    <property type="component" value="Chromosome"/>
</dbReference>